<organism evidence="3 4">
    <name type="scientific">Kingdonia uniflora</name>
    <dbReference type="NCBI Taxonomy" id="39325"/>
    <lineage>
        <taxon>Eukaryota</taxon>
        <taxon>Viridiplantae</taxon>
        <taxon>Streptophyta</taxon>
        <taxon>Embryophyta</taxon>
        <taxon>Tracheophyta</taxon>
        <taxon>Spermatophyta</taxon>
        <taxon>Magnoliopsida</taxon>
        <taxon>Ranunculales</taxon>
        <taxon>Circaeasteraceae</taxon>
        <taxon>Kingdonia</taxon>
    </lineage>
</organism>
<gene>
    <name evidence="3" type="ORF">GIB67_000284</name>
</gene>
<protein>
    <recommendedName>
        <fullName evidence="2">Methyltransferase</fullName>
        <ecNumber evidence="2">2.1.1.-</ecNumber>
    </recommendedName>
</protein>
<evidence type="ECO:0000313" key="4">
    <source>
        <dbReference type="Proteomes" id="UP000541444"/>
    </source>
</evidence>
<dbReference type="EMBL" id="JACGCM010002394">
    <property type="protein sequence ID" value="KAF6140236.1"/>
    <property type="molecule type" value="Genomic_DNA"/>
</dbReference>
<dbReference type="GO" id="GO:0005768">
    <property type="term" value="C:endosome"/>
    <property type="evidence" value="ECO:0007669"/>
    <property type="project" value="TreeGrafter"/>
</dbReference>
<dbReference type="PANTHER" id="PTHR10108">
    <property type="entry name" value="SAM-DEPENDENT METHYLTRANSFERASE"/>
    <property type="match status" value="1"/>
</dbReference>
<dbReference type="AlphaFoldDB" id="A0A7J7LC44"/>
<keyword evidence="2" id="KW-0735">Signal-anchor</keyword>
<evidence type="ECO:0000313" key="3">
    <source>
        <dbReference type="EMBL" id="KAF6140236.1"/>
    </source>
</evidence>
<keyword evidence="2" id="KW-0812">Transmembrane</keyword>
<dbReference type="Pfam" id="PF03141">
    <property type="entry name" value="Methyltransf_29"/>
    <property type="match status" value="1"/>
</dbReference>
<dbReference type="GO" id="GO:0032259">
    <property type="term" value="P:methylation"/>
    <property type="evidence" value="ECO:0007669"/>
    <property type="project" value="UniProtKB-KW"/>
</dbReference>
<comment type="subcellular location">
    <subcellularLocation>
        <location evidence="2">Membrane</location>
        <topology evidence="2">Single-pass type II membrane protein</topology>
    </subcellularLocation>
</comment>
<dbReference type="GO" id="GO:0005802">
    <property type="term" value="C:trans-Golgi network"/>
    <property type="evidence" value="ECO:0007669"/>
    <property type="project" value="TreeGrafter"/>
</dbReference>
<sequence length="203" mass="23053">MQIWYSNIPHNKIANWKGHQGWMKEEPPYFIFPGGGTMFSKGAIIYVDKLGQYIPIRRVLRTLWIWFMTYSGEDDIIAREATHAHIMVEGQDTYKAEVDIGKPQSITKAGACLNAQIFLNVPICLMRLHGWGTHESPKRVFDAVLFTNEVTEISSSLLSHDSLMGLLLEGLRKGKTRLLRRRINGLLWISRIEVQLLSSNAGG</sequence>
<evidence type="ECO:0000256" key="2">
    <source>
        <dbReference type="RuleBase" id="RU366043"/>
    </source>
</evidence>
<comment type="caution">
    <text evidence="3">The sequence shown here is derived from an EMBL/GenBank/DDBJ whole genome shotgun (WGS) entry which is preliminary data.</text>
</comment>
<keyword evidence="2" id="KW-0325">Glycoprotein</keyword>
<name>A0A7J7LC44_9MAGN</name>
<dbReference type="EC" id="2.1.1.-" evidence="2"/>
<evidence type="ECO:0000256" key="1">
    <source>
        <dbReference type="ARBA" id="ARBA00022603"/>
    </source>
</evidence>
<dbReference type="Proteomes" id="UP000541444">
    <property type="component" value="Unassembled WGS sequence"/>
</dbReference>
<keyword evidence="4" id="KW-1185">Reference proteome</keyword>
<comment type="similarity">
    <text evidence="2">Belongs to the methyltransferase superfamily.</text>
</comment>
<dbReference type="PANTHER" id="PTHR10108:SF763">
    <property type="entry name" value="PECTIN METHYLTRANSFERASE QUA3-RELATED"/>
    <property type="match status" value="1"/>
</dbReference>
<reference evidence="3 4" key="1">
    <citation type="journal article" date="2020" name="IScience">
        <title>Genome Sequencing of the Endangered Kingdonia uniflora (Circaeasteraceae, Ranunculales) Reveals Potential Mechanisms of Evolutionary Specialization.</title>
        <authorList>
            <person name="Sun Y."/>
            <person name="Deng T."/>
            <person name="Zhang A."/>
            <person name="Moore M.J."/>
            <person name="Landis J.B."/>
            <person name="Lin N."/>
            <person name="Zhang H."/>
            <person name="Zhang X."/>
            <person name="Huang J."/>
            <person name="Zhang X."/>
            <person name="Sun H."/>
            <person name="Wang H."/>
        </authorList>
    </citation>
    <scope>NUCLEOTIDE SEQUENCE [LARGE SCALE GENOMIC DNA]</scope>
    <source>
        <strain evidence="3">TB1705</strain>
        <tissue evidence="3">Leaf</tissue>
    </source>
</reference>
<dbReference type="GO" id="GO:0016020">
    <property type="term" value="C:membrane"/>
    <property type="evidence" value="ECO:0007669"/>
    <property type="project" value="UniProtKB-SubCell"/>
</dbReference>
<keyword evidence="2" id="KW-0808">Transferase</keyword>
<proteinExistence type="inferred from homology"/>
<keyword evidence="1 2" id="KW-0489">Methyltransferase</keyword>
<dbReference type="OrthoDB" id="1686132at2759"/>
<dbReference type="InterPro" id="IPR004159">
    <property type="entry name" value="Put_SAM_MeTrfase"/>
</dbReference>
<dbReference type="GO" id="GO:0008757">
    <property type="term" value="F:S-adenosylmethionine-dependent methyltransferase activity"/>
    <property type="evidence" value="ECO:0007669"/>
    <property type="project" value="TreeGrafter"/>
</dbReference>
<accession>A0A7J7LC44</accession>